<proteinExistence type="predicted"/>
<dbReference type="Proteomes" id="UP000013827">
    <property type="component" value="Unassembled WGS sequence"/>
</dbReference>
<dbReference type="GeneID" id="17269864"/>
<evidence type="ECO:0000313" key="2">
    <source>
        <dbReference type="Proteomes" id="UP000013827"/>
    </source>
</evidence>
<dbReference type="STRING" id="2903.R1ETW4"/>
<reference evidence="2" key="1">
    <citation type="journal article" date="2013" name="Nature">
        <title>Pan genome of the phytoplankton Emiliania underpins its global distribution.</title>
        <authorList>
            <person name="Read B.A."/>
            <person name="Kegel J."/>
            <person name="Klute M.J."/>
            <person name="Kuo A."/>
            <person name="Lefebvre S.C."/>
            <person name="Maumus F."/>
            <person name="Mayer C."/>
            <person name="Miller J."/>
            <person name="Monier A."/>
            <person name="Salamov A."/>
            <person name="Young J."/>
            <person name="Aguilar M."/>
            <person name="Claverie J.M."/>
            <person name="Frickenhaus S."/>
            <person name="Gonzalez K."/>
            <person name="Herman E.K."/>
            <person name="Lin Y.C."/>
            <person name="Napier J."/>
            <person name="Ogata H."/>
            <person name="Sarno A.F."/>
            <person name="Shmutz J."/>
            <person name="Schroeder D."/>
            <person name="de Vargas C."/>
            <person name="Verret F."/>
            <person name="von Dassow P."/>
            <person name="Valentin K."/>
            <person name="Van de Peer Y."/>
            <person name="Wheeler G."/>
            <person name="Dacks J.B."/>
            <person name="Delwiche C.F."/>
            <person name="Dyhrman S.T."/>
            <person name="Glockner G."/>
            <person name="John U."/>
            <person name="Richards T."/>
            <person name="Worden A.Z."/>
            <person name="Zhang X."/>
            <person name="Grigoriev I.V."/>
            <person name="Allen A.E."/>
            <person name="Bidle K."/>
            <person name="Borodovsky M."/>
            <person name="Bowler C."/>
            <person name="Brownlee C."/>
            <person name="Cock J.M."/>
            <person name="Elias M."/>
            <person name="Gladyshev V.N."/>
            <person name="Groth M."/>
            <person name="Guda C."/>
            <person name="Hadaegh A."/>
            <person name="Iglesias-Rodriguez M.D."/>
            <person name="Jenkins J."/>
            <person name="Jones B.M."/>
            <person name="Lawson T."/>
            <person name="Leese F."/>
            <person name="Lindquist E."/>
            <person name="Lobanov A."/>
            <person name="Lomsadze A."/>
            <person name="Malik S.B."/>
            <person name="Marsh M.E."/>
            <person name="Mackinder L."/>
            <person name="Mock T."/>
            <person name="Mueller-Roeber B."/>
            <person name="Pagarete A."/>
            <person name="Parker M."/>
            <person name="Probert I."/>
            <person name="Quesneville H."/>
            <person name="Raines C."/>
            <person name="Rensing S.A."/>
            <person name="Riano-Pachon D.M."/>
            <person name="Richier S."/>
            <person name="Rokitta S."/>
            <person name="Shiraiwa Y."/>
            <person name="Soanes D.M."/>
            <person name="van der Giezen M."/>
            <person name="Wahlund T.M."/>
            <person name="Williams B."/>
            <person name="Wilson W."/>
            <person name="Wolfe G."/>
            <person name="Wurch L.L."/>
        </authorList>
    </citation>
    <scope>NUCLEOTIDE SEQUENCE</scope>
</reference>
<dbReference type="eggNOG" id="KOG2620">
    <property type="taxonomic scope" value="Eukaryota"/>
</dbReference>
<dbReference type="KEGG" id="ehx:EMIHUDRAFT_238667"/>
<organism evidence="1 2">
    <name type="scientific">Emiliania huxleyi (strain CCMP1516)</name>
    <dbReference type="NCBI Taxonomy" id="280463"/>
    <lineage>
        <taxon>Eukaryota</taxon>
        <taxon>Haptista</taxon>
        <taxon>Haptophyta</taxon>
        <taxon>Prymnesiophyceae</taxon>
        <taxon>Isochrysidales</taxon>
        <taxon>Noelaerhabdaceae</taxon>
        <taxon>Emiliania</taxon>
    </lineage>
</organism>
<protein>
    <submittedName>
        <fullName evidence="1">Uncharacterized protein</fullName>
    </submittedName>
</protein>
<dbReference type="PaxDb" id="2903-EOD24319"/>
<dbReference type="HOGENOM" id="CLU_2692968_0_0_1"/>
<dbReference type="RefSeq" id="XP_005776748.1">
    <property type="nucleotide sequence ID" value="XM_005776691.1"/>
</dbReference>
<name>A0A0D3JLD4_EMIH1</name>
<reference evidence="1" key="2">
    <citation type="submission" date="2024-10" db="UniProtKB">
        <authorList>
            <consortium name="EnsemblProtists"/>
        </authorList>
    </citation>
    <scope>IDENTIFICATION</scope>
</reference>
<keyword evidence="2" id="KW-1185">Reference proteome</keyword>
<dbReference type="EnsemblProtists" id="EOD24319">
    <property type="protein sequence ID" value="EOD24319"/>
    <property type="gene ID" value="EMIHUDRAFT_238667"/>
</dbReference>
<sequence length="74" mass="8089">MGLRESVNSFKSEVEGVDAKQYFDMMKDIGASSRTNAVFMNHSPGALEELTQSVQKGFMAGLPAAPGFAQQQRY</sequence>
<dbReference type="AlphaFoldDB" id="A0A0D3JLD4"/>
<accession>A0A0D3JLD4</accession>
<evidence type="ECO:0000313" key="1">
    <source>
        <dbReference type="EnsemblProtists" id="EOD24319"/>
    </source>
</evidence>